<reference evidence="8" key="1">
    <citation type="journal article" date="2019" name="Int. J. Syst. Evol. Microbiol.">
        <title>The Global Catalogue of Microorganisms (GCM) 10K type strain sequencing project: providing services to taxonomists for standard genome sequencing and annotation.</title>
        <authorList>
            <consortium name="The Broad Institute Genomics Platform"/>
            <consortium name="The Broad Institute Genome Sequencing Center for Infectious Disease"/>
            <person name="Wu L."/>
            <person name="Ma J."/>
        </authorList>
    </citation>
    <scope>NUCLEOTIDE SEQUENCE [LARGE SCALE GENOMIC DNA]</scope>
    <source>
        <strain evidence="8">JCM 17337</strain>
    </source>
</reference>
<keyword evidence="4" id="KW-0862">Zinc</keyword>
<evidence type="ECO:0000256" key="4">
    <source>
        <dbReference type="ARBA" id="ARBA00022833"/>
    </source>
</evidence>
<accession>A0ABP7GQ92</accession>
<dbReference type="EMBL" id="BAABDU010000004">
    <property type="protein sequence ID" value="GAA3773107.1"/>
    <property type="molecule type" value="Genomic_DNA"/>
</dbReference>
<evidence type="ECO:0000256" key="1">
    <source>
        <dbReference type="ARBA" id="ARBA00022670"/>
    </source>
</evidence>
<dbReference type="PANTHER" id="PTHR30471:SF3">
    <property type="entry name" value="UPF0758 PROTEIN YEES-RELATED"/>
    <property type="match status" value="1"/>
</dbReference>
<dbReference type="InterPro" id="IPR020891">
    <property type="entry name" value="UPF0758_CS"/>
</dbReference>
<dbReference type="Proteomes" id="UP001500748">
    <property type="component" value="Unassembled WGS sequence"/>
</dbReference>
<keyword evidence="1" id="KW-0645">Protease</keyword>
<evidence type="ECO:0000313" key="7">
    <source>
        <dbReference type="EMBL" id="GAA3773107.1"/>
    </source>
</evidence>
<dbReference type="PROSITE" id="PS50249">
    <property type="entry name" value="MPN"/>
    <property type="match status" value="1"/>
</dbReference>
<dbReference type="InterPro" id="IPR037518">
    <property type="entry name" value="MPN"/>
</dbReference>
<dbReference type="Pfam" id="PF04002">
    <property type="entry name" value="RadC"/>
    <property type="match status" value="1"/>
</dbReference>
<evidence type="ECO:0000256" key="5">
    <source>
        <dbReference type="ARBA" id="ARBA00023049"/>
    </source>
</evidence>
<keyword evidence="2" id="KW-0479">Metal-binding</keyword>
<comment type="caution">
    <text evidence="7">The sequence shown here is derived from an EMBL/GenBank/DDBJ whole genome shotgun (WGS) entry which is preliminary data.</text>
</comment>
<dbReference type="CDD" id="cd08071">
    <property type="entry name" value="MPN_DUF2466"/>
    <property type="match status" value="1"/>
</dbReference>
<organism evidence="7 8">
    <name type="scientific">Flavobacterium ginsengiterrae</name>
    <dbReference type="NCBI Taxonomy" id="871695"/>
    <lineage>
        <taxon>Bacteria</taxon>
        <taxon>Pseudomonadati</taxon>
        <taxon>Bacteroidota</taxon>
        <taxon>Flavobacteriia</taxon>
        <taxon>Flavobacteriales</taxon>
        <taxon>Flavobacteriaceae</taxon>
        <taxon>Flavobacterium</taxon>
    </lineage>
</organism>
<dbReference type="InterPro" id="IPR001405">
    <property type="entry name" value="UPF0758"/>
</dbReference>
<evidence type="ECO:0000256" key="2">
    <source>
        <dbReference type="ARBA" id="ARBA00022723"/>
    </source>
</evidence>
<gene>
    <name evidence="7" type="ORF">GCM10022423_29430</name>
</gene>
<dbReference type="PROSITE" id="PS01302">
    <property type="entry name" value="UPF0758"/>
    <property type="match status" value="1"/>
</dbReference>
<evidence type="ECO:0000259" key="6">
    <source>
        <dbReference type="PROSITE" id="PS50249"/>
    </source>
</evidence>
<dbReference type="Gene3D" id="3.40.140.10">
    <property type="entry name" value="Cytidine Deaminase, domain 2"/>
    <property type="match status" value="1"/>
</dbReference>
<dbReference type="InterPro" id="IPR025657">
    <property type="entry name" value="RadC_JAB"/>
</dbReference>
<name>A0ABP7GQ92_9FLAO</name>
<keyword evidence="3" id="KW-0378">Hydrolase</keyword>
<proteinExistence type="predicted"/>
<dbReference type="PANTHER" id="PTHR30471">
    <property type="entry name" value="DNA REPAIR PROTEIN RADC"/>
    <property type="match status" value="1"/>
</dbReference>
<feature type="domain" description="MPN" evidence="6">
    <location>
        <begin position="1"/>
        <end position="113"/>
    </location>
</feature>
<protein>
    <recommendedName>
        <fullName evidence="6">MPN domain-containing protein</fullName>
    </recommendedName>
</protein>
<evidence type="ECO:0000313" key="8">
    <source>
        <dbReference type="Proteomes" id="UP001500748"/>
    </source>
</evidence>
<keyword evidence="8" id="KW-1185">Reference proteome</keyword>
<keyword evidence="5" id="KW-0482">Metalloprotease</keyword>
<evidence type="ECO:0000256" key="3">
    <source>
        <dbReference type="ARBA" id="ARBA00022801"/>
    </source>
</evidence>
<sequence>MQQWYKNTIEFIEQFKVLPLSQSNEALGIYEVNSGGISSKVVDIRVLFAAALKATVGIILCHNHPSGTTVSPVADRQITSRVIQAGKLLDIQVMDHLIITPNPYHSFTDNGEMQ</sequence>